<dbReference type="PANTHER" id="PTHR48022">
    <property type="entry name" value="PLASTIDIC GLUCOSE TRANSPORTER 4"/>
    <property type="match status" value="1"/>
</dbReference>
<feature type="transmembrane region" description="Helical" evidence="7">
    <location>
        <begin position="410"/>
        <end position="433"/>
    </location>
</feature>
<protein>
    <submittedName>
        <fullName evidence="9">Lactose permease</fullName>
    </submittedName>
</protein>
<feature type="transmembrane region" description="Helical" evidence="7">
    <location>
        <begin position="191"/>
        <end position="210"/>
    </location>
</feature>
<dbReference type="PROSITE" id="PS50850">
    <property type="entry name" value="MFS"/>
    <property type="match status" value="1"/>
</dbReference>
<evidence type="ECO:0000256" key="2">
    <source>
        <dbReference type="ARBA" id="ARBA00010992"/>
    </source>
</evidence>
<evidence type="ECO:0000256" key="5">
    <source>
        <dbReference type="ARBA" id="ARBA00022989"/>
    </source>
</evidence>
<dbReference type="AlphaFoldDB" id="A0A1C1CWY2"/>
<feature type="transmembrane region" description="Helical" evidence="7">
    <location>
        <begin position="159"/>
        <end position="179"/>
    </location>
</feature>
<accession>A0A1C1CWY2</accession>
<organism evidence="9 10">
    <name type="scientific">Cladophialophora carrionii</name>
    <dbReference type="NCBI Taxonomy" id="86049"/>
    <lineage>
        <taxon>Eukaryota</taxon>
        <taxon>Fungi</taxon>
        <taxon>Dikarya</taxon>
        <taxon>Ascomycota</taxon>
        <taxon>Pezizomycotina</taxon>
        <taxon>Eurotiomycetes</taxon>
        <taxon>Chaetothyriomycetidae</taxon>
        <taxon>Chaetothyriales</taxon>
        <taxon>Herpotrichiellaceae</taxon>
        <taxon>Cladophialophora</taxon>
    </lineage>
</organism>
<evidence type="ECO:0000256" key="3">
    <source>
        <dbReference type="ARBA" id="ARBA00022448"/>
    </source>
</evidence>
<reference evidence="10" key="1">
    <citation type="submission" date="2015-07" db="EMBL/GenBank/DDBJ databases">
        <authorList>
            <person name="Teixeira M.M."/>
            <person name="Souza R.C."/>
            <person name="Almeida L.G."/>
            <person name="Vicente V.A."/>
            <person name="de Hoog S."/>
            <person name="Bocca A.L."/>
            <person name="de Almeida S.R."/>
            <person name="Vasconcelos A.T."/>
            <person name="Felipe M.S."/>
        </authorList>
    </citation>
    <scope>NUCLEOTIDE SEQUENCE [LARGE SCALE GENOMIC DNA]</scope>
    <source>
        <strain evidence="10">KSF</strain>
    </source>
</reference>
<dbReference type="InterPro" id="IPR020846">
    <property type="entry name" value="MFS_dom"/>
</dbReference>
<dbReference type="VEuPathDB" id="FungiDB:G647_04293"/>
<comment type="subcellular location">
    <subcellularLocation>
        <location evidence="1">Membrane</location>
        <topology evidence="1">Multi-pass membrane protein</topology>
    </subcellularLocation>
</comment>
<evidence type="ECO:0000256" key="4">
    <source>
        <dbReference type="ARBA" id="ARBA00022692"/>
    </source>
</evidence>
<name>A0A1C1CWY2_9EURO</name>
<keyword evidence="4 7" id="KW-0812">Transmembrane</keyword>
<feature type="domain" description="Major facilitator superfamily (MFS) profile" evidence="8">
    <location>
        <begin position="62"/>
        <end position="506"/>
    </location>
</feature>
<comment type="similarity">
    <text evidence="2">Belongs to the major facilitator superfamily. Sugar transporter (TC 2.A.1.1) family.</text>
</comment>
<dbReference type="Pfam" id="PF00083">
    <property type="entry name" value="Sugar_tr"/>
    <property type="match status" value="1"/>
</dbReference>
<dbReference type="Proteomes" id="UP000094526">
    <property type="component" value="Unassembled WGS sequence"/>
</dbReference>
<sequence>MEKDGSQVQELDRVATNVSDLKQALATGDVKTSKVKNVAFADAIAKDNPKPWSASMLKLYAIMALVTLNDCGNGFDGTIMSSINAMDPWHDYFHVKMKGASIGAVFALYSVGNILACFFVAAACDLYGRRFGMGFGSVFIIIGTIIQACAQNIGTFMAGRLFLGFGVAISVTAAPIYLVEMAYPSWRGVFSGLYNVCGWYFGSLVSTWTAYGTGRLSSNWSWRIPILIQMVPGIVVLCLVWFIPESPRWLMAHGKSEQAKATLIKYHGDGNADSAVVRLELQEMQASIDYDAELNKTQHWWDYRMLFNNKENLYRMWLAALVTVFSQFIGGSVITYYMPVILEDVGITSSSQQLLLNGINVIFGFRERERERERDITHTNLSSATGTGTFLTGLTYIPINVIAAQADGHVAHGTGLAFIAMILLYGIFWSFCWTPLQALYPTEVLRNDIRAKGMAVQSFVAGVAGFVNTYATPVALQNIGWKTYTVFLALHALEWVALYFSLVETKGRSLEEIDELFKSEHPIKESLKKTEVVLQKERGVTVEVGEA</sequence>
<dbReference type="OrthoDB" id="6133115at2759"/>
<feature type="transmembrane region" description="Helical" evidence="7">
    <location>
        <begin position="131"/>
        <end position="153"/>
    </location>
</feature>
<dbReference type="VEuPathDB" id="FungiDB:CLCR_09791"/>
<evidence type="ECO:0000313" key="9">
    <source>
        <dbReference type="EMBL" id="OCT52951.1"/>
    </source>
</evidence>
<dbReference type="InterPro" id="IPR005828">
    <property type="entry name" value="MFS_sugar_transport-like"/>
</dbReference>
<keyword evidence="5 7" id="KW-1133">Transmembrane helix</keyword>
<dbReference type="VEuPathDB" id="FungiDB:G647_04292"/>
<dbReference type="InterPro" id="IPR050360">
    <property type="entry name" value="MFS_Sugar_Transporters"/>
</dbReference>
<keyword evidence="6 7" id="KW-0472">Membrane</keyword>
<evidence type="ECO:0000256" key="6">
    <source>
        <dbReference type="ARBA" id="ARBA00023136"/>
    </source>
</evidence>
<dbReference type="FunFam" id="1.20.1250.20:FF:000134">
    <property type="entry name" value="MFS sugar transporter protein"/>
    <property type="match status" value="1"/>
</dbReference>
<dbReference type="GO" id="GO:0016020">
    <property type="term" value="C:membrane"/>
    <property type="evidence" value="ECO:0007669"/>
    <property type="project" value="UniProtKB-SubCell"/>
</dbReference>
<feature type="transmembrane region" description="Helical" evidence="7">
    <location>
        <begin position="345"/>
        <end position="363"/>
    </location>
</feature>
<feature type="transmembrane region" description="Helical" evidence="7">
    <location>
        <begin position="222"/>
        <end position="243"/>
    </location>
</feature>
<evidence type="ECO:0000256" key="7">
    <source>
        <dbReference type="SAM" id="Phobius"/>
    </source>
</evidence>
<keyword evidence="3" id="KW-0813">Transport</keyword>
<comment type="caution">
    <text evidence="9">The sequence shown here is derived from an EMBL/GenBank/DDBJ whole genome shotgun (WGS) entry which is preliminary data.</text>
</comment>
<dbReference type="InterPro" id="IPR036259">
    <property type="entry name" value="MFS_trans_sf"/>
</dbReference>
<dbReference type="VEuPathDB" id="FungiDB:G647_04291"/>
<feature type="transmembrane region" description="Helical" evidence="7">
    <location>
        <begin position="102"/>
        <end position="124"/>
    </location>
</feature>
<keyword evidence="10" id="KW-1185">Reference proteome</keyword>
<evidence type="ECO:0000256" key="1">
    <source>
        <dbReference type="ARBA" id="ARBA00004141"/>
    </source>
</evidence>
<gene>
    <name evidence="9" type="primary">LAC12</name>
    <name evidence="9" type="ORF">CLCR_09791</name>
</gene>
<evidence type="ECO:0000259" key="8">
    <source>
        <dbReference type="PROSITE" id="PS50850"/>
    </source>
</evidence>
<evidence type="ECO:0000313" key="10">
    <source>
        <dbReference type="Proteomes" id="UP000094526"/>
    </source>
</evidence>
<feature type="transmembrane region" description="Helical" evidence="7">
    <location>
        <begin position="314"/>
        <end position="339"/>
    </location>
</feature>
<proteinExistence type="inferred from homology"/>
<dbReference type="PANTHER" id="PTHR48022:SF79">
    <property type="entry name" value="LACTOSE PERMEASE, PUTATIVE (AFU_ORTHOLOGUE AFUA_6G01860)-RELATED"/>
    <property type="match status" value="1"/>
</dbReference>
<feature type="transmembrane region" description="Helical" evidence="7">
    <location>
        <begin position="454"/>
        <end position="471"/>
    </location>
</feature>
<dbReference type="SUPFAM" id="SSF103473">
    <property type="entry name" value="MFS general substrate transporter"/>
    <property type="match status" value="1"/>
</dbReference>
<dbReference type="eggNOG" id="KOG0254">
    <property type="taxonomic scope" value="Eukaryota"/>
</dbReference>
<feature type="transmembrane region" description="Helical" evidence="7">
    <location>
        <begin position="483"/>
        <end position="502"/>
    </location>
</feature>
<dbReference type="EMBL" id="LGRB01000008">
    <property type="protein sequence ID" value="OCT52951.1"/>
    <property type="molecule type" value="Genomic_DNA"/>
</dbReference>
<feature type="transmembrane region" description="Helical" evidence="7">
    <location>
        <begin position="384"/>
        <end position="404"/>
    </location>
</feature>
<dbReference type="Gene3D" id="1.20.1250.20">
    <property type="entry name" value="MFS general substrate transporter like domains"/>
    <property type="match status" value="1"/>
</dbReference>
<dbReference type="GO" id="GO:0005351">
    <property type="term" value="F:carbohydrate:proton symporter activity"/>
    <property type="evidence" value="ECO:0007669"/>
    <property type="project" value="TreeGrafter"/>
</dbReference>